<dbReference type="AlphaFoldDB" id="A0AA88D354"/>
<organism evidence="1 2">
    <name type="scientific">Ficus carica</name>
    <name type="common">Common fig</name>
    <dbReference type="NCBI Taxonomy" id="3494"/>
    <lineage>
        <taxon>Eukaryota</taxon>
        <taxon>Viridiplantae</taxon>
        <taxon>Streptophyta</taxon>
        <taxon>Embryophyta</taxon>
        <taxon>Tracheophyta</taxon>
        <taxon>Spermatophyta</taxon>
        <taxon>Magnoliopsida</taxon>
        <taxon>eudicotyledons</taxon>
        <taxon>Gunneridae</taxon>
        <taxon>Pentapetalae</taxon>
        <taxon>rosids</taxon>
        <taxon>fabids</taxon>
        <taxon>Rosales</taxon>
        <taxon>Moraceae</taxon>
        <taxon>Ficeae</taxon>
        <taxon>Ficus</taxon>
    </lineage>
</organism>
<protein>
    <submittedName>
        <fullName evidence="1">Uncharacterized protein</fullName>
    </submittedName>
</protein>
<name>A0AA88D354_FICCA</name>
<reference evidence="1" key="1">
    <citation type="submission" date="2023-07" db="EMBL/GenBank/DDBJ databases">
        <title>draft genome sequence of fig (Ficus carica).</title>
        <authorList>
            <person name="Takahashi T."/>
            <person name="Nishimura K."/>
        </authorList>
    </citation>
    <scope>NUCLEOTIDE SEQUENCE</scope>
</reference>
<keyword evidence="2" id="KW-1185">Reference proteome</keyword>
<proteinExistence type="predicted"/>
<comment type="caution">
    <text evidence="1">The sequence shown here is derived from an EMBL/GenBank/DDBJ whole genome shotgun (WGS) entry which is preliminary data.</text>
</comment>
<sequence length="230" mass="24876">MEPYFFTRFLGPHAIFADHDVASPDGRAGLVGLRAQPAQAHVHQVPLPLELQVQNPFLVADAIGERRQRLVVAVAEIDPGVAPQKHDVRREIPAHRRPIRGGGGGVGLRVENEVVVIVVEIVAVVVVVLTPPLAARALQDDDEEAILLAGDRPEVDFAGNRDPPAGLRRGEVDRELVRRDADLLAEERLEALEFHGGVDGDAADLGLALAVEEDNREGDTATTADFDHLR</sequence>
<accession>A0AA88D354</accession>
<gene>
    <name evidence="1" type="ORF">TIFTF001_008784</name>
</gene>
<dbReference type="EMBL" id="BTGU01000009">
    <property type="protein sequence ID" value="GMN39552.1"/>
    <property type="molecule type" value="Genomic_DNA"/>
</dbReference>
<dbReference type="Proteomes" id="UP001187192">
    <property type="component" value="Unassembled WGS sequence"/>
</dbReference>
<evidence type="ECO:0000313" key="1">
    <source>
        <dbReference type="EMBL" id="GMN39552.1"/>
    </source>
</evidence>
<evidence type="ECO:0000313" key="2">
    <source>
        <dbReference type="Proteomes" id="UP001187192"/>
    </source>
</evidence>